<dbReference type="InterPro" id="IPR015421">
    <property type="entry name" value="PyrdxlP-dep_Trfase_major"/>
</dbReference>
<dbReference type="PANTHER" id="PTHR11773">
    <property type="entry name" value="GLYCINE DEHYDROGENASE, DECARBOXYLATING"/>
    <property type="match status" value="1"/>
</dbReference>
<dbReference type="Gene3D" id="3.40.640.10">
    <property type="entry name" value="Type I PLP-dependent aspartate aminotransferase-like (Major domain)"/>
    <property type="match status" value="1"/>
</dbReference>
<evidence type="ECO:0000256" key="5">
    <source>
        <dbReference type="ARBA" id="ARBA00049026"/>
    </source>
</evidence>
<dbReference type="eggNOG" id="arCOG00076">
    <property type="taxonomic scope" value="Archaea"/>
</dbReference>
<keyword evidence="4" id="KW-0560">Oxidoreductase</keyword>
<dbReference type="PANTHER" id="PTHR11773:SF1">
    <property type="entry name" value="GLYCINE DEHYDROGENASE (DECARBOXYLATING), MITOCHONDRIAL"/>
    <property type="match status" value="1"/>
</dbReference>
<gene>
    <name evidence="8" type="ordered locus">Mcup_0563</name>
</gene>
<dbReference type="InterPro" id="IPR015424">
    <property type="entry name" value="PyrdxlP-dep_Trfase"/>
</dbReference>
<dbReference type="Gene3D" id="3.90.1150.10">
    <property type="entry name" value="Aspartate Aminotransferase, domain 1"/>
    <property type="match status" value="1"/>
</dbReference>
<dbReference type="NCBIfam" id="NF003346">
    <property type="entry name" value="PRK04366.1"/>
    <property type="match status" value="1"/>
</dbReference>
<dbReference type="GO" id="GO:0016594">
    <property type="term" value="F:glycine binding"/>
    <property type="evidence" value="ECO:0007669"/>
    <property type="project" value="TreeGrafter"/>
</dbReference>
<comment type="catalytic activity">
    <reaction evidence="5">
        <text>N(6)-[(R)-lipoyl]-L-lysyl-[glycine-cleavage complex H protein] + glycine + H(+) = N(6)-[(R)-S(8)-aminomethyldihydrolipoyl]-L-lysyl-[glycine-cleavage complex H protein] + CO2</text>
        <dbReference type="Rhea" id="RHEA:24304"/>
        <dbReference type="Rhea" id="RHEA-COMP:10494"/>
        <dbReference type="Rhea" id="RHEA-COMP:10495"/>
        <dbReference type="ChEBI" id="CHEBI:15378"/>
        <dbReference type="ChEBI" id="CHEBI:16526"/>
        <dbReference type="ChEBI" id="CHEBI:57305"/>
        <dbReference type="ChEBI" id="CHEBI:83099"/>
        <dbReference type="ChEBI" id="CHEBI:83143"/>
        <dbReference type="EC" id="1.4.4.2"/>
    </reaction>
</comment>
<organism evidence="8 9">
    <name type="scientific">Metallosphaera cuprina (strain Ar-4)</name>
    <dbReference type="NCBI Taxonomy" id="1006006"/>
    <lineage>
        <taxon>Archaea</taxon>
        <taxon>Thermoproteota</taxon>
        <taxon>Thermoprotei</taxon>
        <taxon>Sulfolobales</taxon>
        <taxon>Sulfolobaceae</taxon>
        <taxon>Metallosphaera</taxon>
    </lineage>
</organism>
<dbReference type="STRING" id="1006006.Mcup_0563"/>
<dbReference type="GO" id="GO:0019464">
    <property type="term" value="P:glycine decarboxylation via glycine cleavage system"/>
    <property type="evidence" value="ECO:0007669"/>
    <property type="project" value="TreeGrafter"/>
</dbReference>
<feature type="domain" description="Glycine cleavage system P-protein N-terminal" evidence="6">
    <location>
        <begin position="34"/>
        <end position="301"/>
    </location>
</feature>
<dbReference type="InterPro" id="IPR049315">
    <property type="entry name" value="GDC-P_N"/>
</dbReference>
<dbReference type="GO" id="GO:0030170">
    <property type="term" value="F:pyridoxal phosphate binding"/>
    <property type="evidence" value="ECO:0007669"/>
    <property type="project" value="TreeGrafter"/>
</dbReference>
<sequence>MWRQAYWNEPLITEYKGRGRQGFLIPKEEIEIEINVPEKVKREDGPNLPELSELEVVRHFIRLSQMSFGVDTGMMPLGSCTMKYNPKIEEESSKVGENTHPLQDEETVQGNLEAIYEMQRWLAEVTGMDECSLQVPAGSAGELAGVLMARKYHRDMSRKRNEMLVADTAHGTNPASAAMAGFTVIYVKSNSEGLVDLDVLKETVTERVAGFMLTNPNTMGLFEENIKEIAKLIHSIDGILYYDGANLNGILGIVRPGDMGFDIVHLNLHKTFGVPHGGGGPGAGAVCAKGKMAKYLPYPIVTKNGKYELIKPERSIGKISVFHGNFGNLMRSYAYVLGLGSEGISMIGRMSSLATNYLISKLKGVRGFELIAPHRFRKHEVVFSVKKLANETGVTAFDVAKALLDRGFYAPTIYFPPNVEEALMIEPTETETVETLDQFAQALKEISETAYKNPATITSSPINTSVGRLDQVKANHPSSLTPTYRVYRAKADMKEDINIER</sequence>
<dbReference type="RefSeq" id="WP_013737168.1">
    <property type="nucleotide sequence ID" value="NC_015435.1"/>
</dbReference>
<dbReference type="InterPro" id="IPR015422">
    <property type="entry name" value="PyrdxlP-dep_Trfase_small"/>
</dbReference>
<dbReference type="SUPFAM" id="SSF53383">
    <property type="entry name" value="PLP-dependent transferases"/>
    <property type="match status" value="1"/>
</dbReference>
<dbReference type="OrthoDB" id="371967at2157"/>
<evidence type="ECO:0000256" key="1">
    <source>
        <dbReference type="ARBA" id="ARBA00001933"/>
    </source>
</evidence>
<dbReference type="InterPro" id="IPR049316">
    <property type="entry name" value="GDC-P_C"/>
</dbReference>
<dbReference type="GeneID" id="10492756"/>
<evidence type="ECO:0000313" key="8">
    <source>
        <dbReference type="EMBL" id="AEB94670.1"/>
    </source>
</evidence>
<accession>F4G0Q1</accession>
<dbReference type="FunFam" id="3.90.1150.10:FF:000014">
    <property type="entry name" value="Probable glycine dehydrogenase (decarboxylating) subunit 2"/>
    <property type="match status" value="1"/>
</dbReference>
<dbReference type="Pfam" id="PF21478">
    <property type="entry name" value="GcvP2_C"/>
    <property type="match status" value="1"/>
</dbReference>
<evidence type="ECO:0000256" key="4">
    <source>
        <dbReference type="ARBA" id="ARBA00023002"/>
    </source>
</evidence>
<dbReference type="Pfam" id="PF02347">
    <property type="entry name" value="GDC-P"/>
    <property type="match status" value="1"/>
</dbReference>
<dbReference type="EC" id="1.4.4.2" evidence="2"/>
<dbReference type="AlphaFoldDB" id="F4G0Q1"/>
<dbReference type="GO" id="GO:0005960">
    <property type="term" value="C:glycine cleavage complex"/>
    <property type="evidence" value="ECO:0007669"/>
    <property type="project" value="TreeGrafter"/>
</dbReference>
<feature type="domain" description="Glycine dehydrogenase C-terminal" evidence="7">
    <location>
        <begin position="350"/>
        <end position="449"/>
    </location>
</feature>
<name>F4G0Q1_METCR</name>
<dbReference type="EMBL" id="CP002656">
    <property type="protein sequence ID" value="AEB94670.1"/>
    <property type="molecule type" value="Genomic_DNA"/>
</dbReference>
<dbReference type="FunFam" id="3.40.640.10:FF:000224">
    <property type="entry name" value="Probable glycine dehydrogenase (decarboxylating) subunit 2"/>
    <property type="match status" value="1"/>
</dbReference>
<keyword evidence="9" id="KW-1185">Reference proteome</keyword>
<dbReference type="Proteomes" id="UP000007812">
    <property type="component" value="Chromosome"/>
</dbReference>
<protein>
    <recommendedName>
        <fullName evidence="2">glycine dehydrogenase (aminomethyl-transferring)</fullName>
        <ecNumber evidence="2">1.4.4.2</ecNumber>
    </recommendedName>
</protein>
<evidence type="ECO:0000259" key="7">
    <source>
        <dbReference type="Pfam" id="PF21478"/>
    </source>
</evidence>
<evidence type="ECO:0000256" key="3">
    <source>
        <dbReference type="ARBA" id="ARBA00022898"/>
    </source>
</evidence>
<evidence type="ECO:0000313" key="9">
    <source>
        <dbReference type="Proteomes" id="UP000007812"/>
    </source>
</evidence>
<comment type="cofactor">
    <cofactor evidence="1">
        <name>pyridoxal 5'-phosphate</name>
        <dbReference type="ChEBI" id="CHEBI:597326"/>
    </cofactor>
</comment>
<dbReference type="GO" id="GO:0005829">
    <property type="term" value="C:cytosol"/>
    <property type="evidence" value="ECO:0007669"/>
    <property type="project" value="TreeGrafter"/>
</dbReference>
<evidence type="ECO:0000259" key="6">
    <source>
        <dbReference type="Pfam" id="PF02347"/>
    </source>
</evidence>
<proteinExistence type="predicted"/>
<dbReference type="Gene3D" id="6.20.440.10">
    <property type="match status" value="1"/>
</dbReference>
<evidence type="ECO:0000256" key="2">
    <source>
        <dbReference type="ARBA" id="ARBA00012134"/>
    </source>
</evidence>
<dbReference type="HOGENOM" id="CLU_004620_5_0_2"/>
<dbReference type="PATRIC" id="fig|1006006.8.peg.564"/>
<keyword evidence="3" id="KW-0663">Pyridoxal phosphate</keyword>
<reference evidence="8 9" key="1">
    <citation type="journal article" date="2011" name="J. Bacteriol.">
        <title>Complete genome sequence of Metallosphaera cuprina, a metal sulfide-oxidizing archaeon from a hot spring.</title>
        <authorList>
            <person name="Liu L.J."/>
            <person name="You X.Y."/>
            <person name="Zheng H."/>
            <person name="Wang S."/>
            <person name="Jiang C.Y."/>
            <person name="Liu S.J."/>
        </authorList>
    </citation>
    <scope>NUCLEOTIDE SEQUENCE [LARGE SCALE GENOMIC DNA]</scope>
    <source>
        <strain evidence="8 9">Ar-4</strain>
    </source>
</reference>
<dbReference type="InterPro" id="IPR020581">
    <property type="entry name" value="GDC_P"/>
</dbReference>
<dbReference type="KEGG" id="mcn:Mcup_0563"/>
<dbReference type="GO" id="GO:0004375">
    <property type="term" value="F:glycine dehydrogenase (decarboxylating) activity"/>
    <property type="evidence" value="ECO:0007669"/>
    <property type="project" value="UniProtKB-EC"/>
</dbReference>